<gene>
    <name evidence="1" type="ordered locus">Dred_1224</name>
</gene>
<dbReference type="STRING" id="349161.Dred_1224"/>
<dbReference type="Proteomes" id="UP000001556">
    <property type="component" value="Chromosome"/>
</dbReference>
<dbReference type="OrthoDB" id="1808281at2"/>
<sequence>MIIQNNQDHPNEAISIDDKNPACLSVQPIAFPGGETQARVIDLTEFQGGPFRFYLDDDGALSTDLYKDHYWLLAEAILPDKQYDNVPTGQVDENDQEVTEMVERPLDLNKVDVTVFSLPEVA</sequence>
<organism evidence="1 2">
    <name type="scientific">Desulforamulus reducens (strain ATCC BAA-1160 / DSM 100696 / MI-1)</name>
    <name type="common">Desulfotomaculum reducens</name>
    <dbReference type="NCBI Taxonomy" id="349161"/>
    <lineage>
        <taxon>Bacteria</taxon>
        <taxon>Bacillati</taxon>
        <taxon>Bacillota</taxon>
        <taxon>Clostridia</taxon>
        <taxon>Eubacteriales</taxon>
        <taxon>Peptococcaceae</taxon>
        <taxon>Desulforamulus</taxon>
    </lineage>
</organism>
<evidence type="ECO:0000313" key="1">
    <source>
        <dbReference type="EMBL" id="ABO49758.1"/>
    </source>
</evidence>
<proteinExistence type="predicted"/>
<name>A4J3V5_DESRM</name>
<dbReference type="HOGENOM" id="CLU_2023022_0_0_9"/>
<dbReference type="EMBL" id="CP000612">
    <property type="protein sequence ID" value="ABO49758.1"/>
    <property type="molecule type" value="Genomic_DNA"/>
</dbReference>
<dbReference type="AlphaFoldDB" id="A4J3V5"/>
<dbReference type="KEGG" id="drm:Dred_1224"/>
<dbReference type="RefSeq" id="WP_011877584.1">
    <property type="nucleotide sequence ID" value="NC_009253.1"/>
</dbReference>
<reference evidence="1 2" key="1">
    <citation type="submission" date="2007-03" db="EMBL/GenBank/DDBJ databases">
        <title>Complete sequence of Desulfotomaculum reducens MI-1.</title>
        <authorList>
            <consortium name="US DOE Joint Genome Institute"/>
            <person name="Copeland A."/>
            <person name="Lucas S."/>
            <person name="Lapidus A."/>
            <person name="Barry K."/>
            <person name="Detter J.C."/>
            <person name="Glavina del Rio T."/>
            <person name="Hammon N."/>
            <person name="Israni S."/>
            <person name="Dalin E."/>
            <person name="Tice H."/>
            <person name="Pitluck S."/>
            <person name="Sims D."/>
            <person name="Brettin T."/>
            <person name="Bruce D."/>
            <person name="Han C."/>
            <person name="Tapia R."/>
            <person name="Schmutz J."/>
            <person name="Larimer F."/>
            <person name="Land M."/>
            <person name="Hauser L."/>
            <person name="Kyrpides N."/>
            <person name="Kim E."/>
            <person name="Tebo B.M."/>
            <person name="Richardson P."/>
        </authorList>
    </citation>
    <scope>NUCLEOTIDE SEQUENCE [LARGE SCALE GENOMIC DNA]</scope>
    <source>
        <strain evidence="1 2">MI-1</strain>
    </source>
</reference>
<accession>A4J3V5</accession>
<evidence type="ECO:0000313" key="2">
    <source>
        <dbReference type="Proteomes" id="UP000001556"/>
    </source>
</evidence>
<protein>
    <submittedName>
        <fullName evidence="1">Uncharacterized protein</fullName>
    </submittedName>
</protein>
<keyword evidence="2" id="KW-1185">Reference proteome</keyword>